<keyword evidence="2" id="KW-0012">Acyltransferase</keyword>
<accession>A0A1I4ZB18</accession>
<dbReference type="AlphaFoldDB" id="A0A1I4ZB18"/>
<keyword evidence="5" id="KW-1185">Reference proteome</keyword>
<dbReference type="SUPFAM" id="SSF55729">
    <property type="entry name" value="Acyl-CoA N-acyltransferases (Nat)"/>
    <property type="match status" value="1"/>
</dbReference>
<sequence>MSKPQQDADRDIDAMRWTERLGDGHRVHIRPIGPDDLVRERAFLARLSPEAQGYRFLGLIKDVDSDVVRELTRVDPDTEVALIALAGQADGPEIGVARYRASDDGTHCDCAVAVDPDWKRRGIGRLLMRHLIDIARTRGIRRMYASDAARCADTHRLAEHLGFRSRPDPEDPNVLTFELIIE</sequence>
<protein>
    <submittedName>
        <fullName evidence="4">Acetyltransferase (GNAT) family protein</fullName>
    </submittedName>
</protein>
<dbReference type="PROSITE" id="PS51186">
    <property type="entry name" value="GNAT"/>
    <property type="match status" value="1"/>
</dbReference>
<evidence type="ECO:0000259" key="3">
    <source>
        <dbReference type="PROSITE" id="PS51186"/>
    </source>
</evidence>
<name>A0A1I4ZB18_9GAMM</name>
<dbReference type="STRING" id="578942.SAMN05216289_12431"/>
<organism evidence="4 5">
    <name type="scientific">Dokdonella immobilis</name>
    <dbReference type="NCBI Taxonomy" id="578942"/>
    <lineage>
        <taxon>Bacteria</taxon>
        <taxon>Pseudomonadati</taxon>
        <taxon>Pseudomonadota</taxon>
        <taxon>Gammaproteobacteria</taxon>
        <taxon>Lysobacterales</taxon>
        <taxon>Rhodanobacteraceae</taxon>
        <taxon>Dokdonella</taxon>
    </lineage>
</organism>
<dbReference type="InterPro" id="IPR016181">
    <property type="entry name" value="Acyl_CoA_acyltransferase"/>
</dbReference>
<dbReference type="InterPro" id="IPR050832">
    <property type="entry name" value="Bact_Acetyltransf"/>
</dbReference>
<proteinExistence type="predicted"/>
<reference evidence="4 5" key="1">
    <citation type="submission" date="2016-10" db="EMBL/GenBank/DDBJ databases">
        <authorList>
            <person name="de Groot N.N."/>
        </authorList>
    </citation>
    <scope>NUCLEOTIDE SEQUENCE [LARGE SCALE GENOMIC DNA]</scope>
    <source>
        <strain evidence="4 5">CGMCC 1.7659</strain>
    </source>
</reference>
<keyword evidence="1 4" id="KW-0808">Transferase</keyword>
<evidence type="ECO:0000256" key="1">
    <source>
        <dbReference type="ARBA" id="ARBA00022679"/>
    </source>
</evidence>
<dbReference type="CDD" id="cd04301">
    <property type="entry name" value="NAT_SF"/>
    <property type="match status" value="1"/>
</dbReference>
<gene>
    <name evidence="4" type="ORF">SAMN05216289_12431</name>
</gene>
<evidence type="ECO:0000256" key="2">
    <source>
        <dbReference type="ARBA" id="ARBA00023315"/>
    </source>
</evidence>
<dbReference type="GO" id="GO:0016747">
    <property type="term" value="F:acyltransferase activity, transferring groups other than amino-acyl groups"/>
    <property type="evidence" value="ECO:0007669"/>
    <property type="project" value="InterPro"/>
</dbReference>
<dbReference type="Proteomes" id="UP000198575">
    <property type="component" value="Unassembled WGS sequence"/>
</dbReference>
<dbReference type="Gene3D" id="3.40.630.30">
    <property type="match status" value="1"/>
</dbReference>
<dbReference type="PANTHER" id="PTHR43877">
    <property type="entry name" value="AMINOALKYLPHOSPHONATE N-ACETYLTRANSFERASE-RELATED-RELATED"/>
    <property type="match status" value="1"/>
</dbReference>
<dbReference type="EMBL" id="FOVF01000024">
    <property type="protein sequence ID" value="SFN47377.1"/>
    <property type="molecule type" value="Genomic_DNA"/>
</dbReference>
<dbReference type="RefSeq" id="WP_245778937.1">
    <property type="nucleotide sequence ID" value="NZ_FOVF01000024.1"/>
</dbReference>
<dbReference type="InterPro" id="IPR000182">
    <property type="entry name" value="GNAT_dom"/>
</dbReference>
<dbReference type="Pfam" id="PF00583">
    <property type="entry name" value="Acetyltransf_1"/>
    <property type="match status" value="1"/>
</dbReference>
<feature type="domain" description="N-acetyltransferase" evidence="3">
    <location>
        <begin position="27"/>
        <end position="182"/>
    </location>
</feature>
<evidence type="ECO:0000313" key="4">
    <source>
        <dbReference type="EMBL" id="SFN47377.1"/>
    </source>
</evidence>
<evidence type="ECO:0000313" key="5">
    <source>
        <dbReference type="Proteomes" id="UP000198575"/>
    </source>
</evidence>